<accession>A0A370HGD6</accession>
<comment type="caution">
    <text evidence="5">The sequence shown here is derived from an EMBL/GenBank/DDBJ whole genome shotgun (WGS) entry which is preliminary data.</text>
</comment>
<sequence length="164" mass="16375">MRDLIIRRSAVCCGALLVAAAALTGCGSDDESSTTATPSAATSAAAGQADAATTKAVTDVYTAFFSGSTPPQQKAATVQKGDVFLPILEAQAANPQAQGTSVTVAGVKLGDPDHADVTYTLLVGGTPMLPDQTGQAVKESGQWKVATSTFCALLAIQGGNSPAC</sequence>
<evidence type="ECO:0000313" key="5">
    <source>
        <dbReference type="EMBL" id="RDI56132.1"/>
    </source>
</evidence>
<dbReference type="STRING" id="1210089.GCA_001613165_01745"/>
<proteinExistence type="inferred from homology"/>
<dbReference type="RefSeq" id="WP_068016272.1">
    <property type="nucleotide sequence ID" value="NZ_QQAZ01000001.1"/>
</dbReference>
<gene>
    <name evidence="5" type="ORF">DFR68_101969</name>
</gene>
<evidence type="ECO:0000256" key="2">
    <source>
        <dbReference type="ARBA" id="ARBA00093774"/>
    </source>
</evidence>
<dbReference type="InterPro" id="IPR058644">
    <property type="entry name" value="Mtb12-like_C"/>
</dbReference>
<keyword evidence="1 3" id="KW-0732">Signal</keyword>
<evidence type="ECO:0000256" key="3">
    <source>
        <dbReference type="SAM" id="SignalP"/>
    </source>
</evidence>
<evidence type="ECO:0000256" key="1">
    <source>
        <dbReference type="ARBA" id="ARBA00022729"/>
    </source>
</evidence>
<dbReference type="Pfam" id="PF26580">
    <property type="entry name" value="Mtb12_C"/>
    <property type="match status" value="1"/>
</dbReference>
<keyword evidence="6" id="KW-1185">Reference proteome</keyword>
<feature type="domain" description="Low molecular weight antigen MTB12-like C-terminal" evidence="4">
    <location>
        <begin position="51"/>
        <end position="160"/>
    </location>
</feature>
<dbReference type="EMBL" id="QQAZ01000001">
    <property type="protein sequence ID" value="RDI56132.1"/>
    <property type="molecule type" value="Genomic_DNA"/>
</dbReference>
<comment type="similarity">
    <text evidence="2">Belongs to the MTB12 family.</text>
</comment>
<feature type="chain" id="PRO_5038970172" description="Low molecular weight antigen MTB12-like C-terminal domain-containing protein" evidence="3">
    <location>
        <begin position="25"/>
        <end position="164"/>
    </location>
</feature>
<organism evidence="5 6">
    <name type="scientific">Nocardia mexicana</name>
    <dbReference type="NCBI Taxonomy" id="279262"/>
    <lineage>
        <taxon>Bacteria</taxon>
        <taxon>Bacillati</taxon>
        <taxon>Actinomycetota</taxon>
        <taxon>Actinomycetes</taxon>
        <taxon>Mycobacteriales</taxon>
        <taxon>Nocardiaceae</taxon>
        <taxon>Nocardia</taxon>
    </lineage>
</organism>
<reference evidence="5 6" key="1">
    <citation type="submission" date="2018-07" db="EMBL/GenBank/DDBJ databases">
        <title>Genomic Encyclopedia of Type Strains, Phase IV (KMG-IV): sequencing the most valuable type-strain genomes for metagenomic binning, comparative biology and taxonomic classification.</title>
        <authorList>
            <person name="Goeker M."/>
        </authorList>
    </citation>
    <scope>NUCLEOTIDE SEQUENCE [LARGE SCALE GENOMIC DNA]</scope>
    <source>
        <strain evidence="5 6">DSM 44952</strain>
    </source>
</reference>
<dbReference type="AlphaFoldDB" id="A0A370HGD6"/>
<feature type="signal peptide" evidence="3">
    <location>
        <begin position="1"/>
        <end position="24"/>
    </location>
</feature>
<evidence type="ECO:0000313" key="6">
    <source>
        <dbReference type="Proteomes" id="UP000255355"/>
    </source>
</evidence>
<dbReference type="PROSITE" id="PS51257">
    <property type="entry name" value="PROKAR_LIPOPROTEIN"/>
    <property type="match status" value="1"/>
</dbReference>
<dbReference type="OrthoDB" id="4548368at2"/>
<protein>
    <recommendedName>
        <fullName evidence="4">Low molecular weight antigen MTB12-like C-terminal domain-containing protein</fullName>
    </recommendedName>
</protein>
<dbReference type="Proteomes" id="UP000255355">
    <property type="component" value="Unassembled WGS sequence"/>
</dbReference>
<name>A0A370HGD6_9NOCA</name>
<evidence type="ECO:0000259" key="4">
    <source>
        <dbReference type="Pfam" id="PF26580"/>
    </source>
</evidence>